<name>A0A330L8Y9_9BACT</name>
<sequence length="207" mass="23112">MLNTLISLTETGEFEDNGTIRFESAQGTQDGFLLDFGVNPGDETGEQRWRIRCSGVRDYRLHFEFTESIRVVSEHPILLPFVEQVTSLFFTGPAQNPLATVGALWECHRRLVGSWFPFERFLNLLPNGLSELLATSGGQLASGPVSVMKAYADVLTAHGVRLSMLPPRSLKYWNDGQWVIPNHTLHTLILESSYVVAETFDGERLGA</sequence>
<evidence type="ECO:0000313" key="2">
    <source>
        <dbReference type="Proteomes" id="UP000248168"/>
    </source>
</evidence>
<proteinExistence type="predicted"/>
<dbReference type="EMBL" id="OUNR01000017">
    <property type="protein sequence ID" value="SPP65551.1"/>
    <property type="molecule type" value="Genomic_DNA"/>
</dbReference>
<dbReference type="Proteomes" id="UP000248168">
    <property type="component" value="Unassembled WGS sequence"/>
</dbReference>
<evidence type="ECO:0000313" key="1">
    <source>
        <dbReference type="EMBL" id="SPP65551.1"/>
    </source>
</evidence>
<reference evidence="2" key="1">
    <citation type="submission" date="2018-04" db="EMBL/GenBank/DDBJ databases">
        <authorList>
            <person name="Lucker S."/>
            <person name="Sakoula D."/>
        </authorList>
    </citation>
    <scope>NUCLEOTIDE SEQUENCE [LARGE SCALE GENOMIC DNA]</scope>
</reference>
<gene>
    <name evidence="1" type="ORF">NITLEN_40024</name>
</gene>
<protein>
    <submittedName>
        <fullName evidence="1">Uncharacterized protein</fullName>
    </submittedName>
</protein>
<keyword evidence="2" id="KW-1185">Reference proteome</keyword>
<dbReference type="InParanoid" id="A0A330L8Y9"/>
<accession>A0A330L8Y9</accession>
<dbReference type="AlphaFoldDB" id="A0A330L8Y9"/>
<dbReference type="RefSeq" id="WP_121989828.1">
    <property type="nucleotide sequence ID" value="NZ_OUNR01000017.1"/>
</dbReference>
<dbReference type="OrthoDB" id="667515at2"/>
<organism evidence="1 2">
    <name type="scientific">Nitrospira lenta</name>
    <dbReference type="NCBI Taxonomy" id="1436998"/>
    <lineage>
        <taxon>Bacteria</taxon>
        <taxon>Pseudomonadati</taxon>
        <taxon>Nitrospirota</taxon>
        <taxon>Nitrospiria</taxon>
        <taxon>Nitrospirales</taxon>
        <taxon>Nitrospiraceae</taxon>
        <taxon>Nitrospira</taxon>
    </lineage>
</organism>